<dbReference type="GO" id="GO:0009279">
    <property type="term" value="C:cell outer membrane"/>
    <property type="evidence" value="ECO:0007669"/>
    <property type="project" value="UniProtKB-SubCell"/>
</dbReference>
<keyword evidence="9" id="KW-1185">Reference proteome</keyword>
<protein>
    <submittedName>
        <fullName evidence="8">Transporter</fullName>
    </submittedName>
</protein>
<evidence type="ECO:0000256" key="6">
    <source>
        <dbReference type="ARBA" id="ARBA00023136"/>
    </source>
</evidence>
<evidence type="ECO:0000256" key="2">
    <source>
        <dbReference type="ARBA" id="ARBA00007613"/>
    </source>
</evidence>
<dbReference type="InterPro" id="IPR003423">
    <property type="entry name" value="OMP_efflux"/>
</dbReference>
<keyword evidence="5" id="KW-0812">Transmembrane</keyword>
<dbReference type="GO" id="GO:0015288">
    <property type="term" value="F:porin activity"/>
    <property type="evidence" value="ECO:0007669"/>
    <property type="project" value="TreeGrafter"/>
</dbReference>
<dbReference type="Gene3D" id="1.20.1600.10">
    <property type="entry name" value="Outer membrane efflux proteins (OEP)"/>
    <property type="match status" value="2"/>
</dbReference>
<comment type="subcellular location">
    <subcellularLocation>
        <location evidence="1">Cell outer membrane</location>
    </subcellularLocation>
</comment>
<dbReference type="EMBL" id="PDKN01000004">
    <property type="protein sequence ID" value="RXJ57554.1"/>
    <property type="molecule type" value="Genomic_DNA"/>
</dbReference>
<evidence type="ECO:0000256" key="3">
    <source>
        <dbReference type="ARBA" id="ARBA00022448"/>
    </source>
</evidence>
<evidence type="ECO:0000313" key="9">
    <source>
        <dbReference type="Proteomes" id="UP000290657"/>
    </source>
</evidence>
<dbReference type="GO" id="GO:1990281">
    <property type="term" value="C:efflux pump complex"/>
    <property type="evidence" value="ECO:0007669"/>
    <property type="project" value="TreeGrafter"/>
</dbReference>
<evidence type="ECO:0000256" key="1">
    <source>
        <dbReference type="ARBA" id="ARBA00004442"/>
    </source>
</evidence>
<dbReference type="AlphaFoldDB" id="A0A4Q0XPX9"/>
<gene>
    <name evidence="8" type="ORF">CRV04_07010</name>
</gene>
<dbReference type="InterPro" id="IPR051906">
    <property type="entry name" value="TolC-like"/>
</dbReference>
<accession>A0A4Q0XPX9</accession>
<evidence type="ECO:0000256" key="7">
    <source>
        <dbReference type="ARBA" id="ARBA00023237"/>
    </source>
</evidence>
<evidence type="ECO:0000313" key="8">
    <source>
        <dbReference type="EMBL" id="RXJ57554.1"/>
    </source>
</evidence>
<dbReference type="Proteomes" id="UP000290657">
    <property type="component" value="Unassembled WGS sequence"/>
</dbReference>
<dbReference type="PANTHER" id="PTHR30026:SF20">
    <property type="entry name" value="OUTER MEMBRANE PROTEIN TOLC"/>
    <property type="match status" value="1"/>
</dbReference>
<dbReference type="GO" id="GO:0015562">
    <property type="term" value="F:efflux transmembrane transporter activity"/>
    <property type="evidence" value="ECO:0007669"/>
    <property type="project" value="InterPro"/>
</dbReference>
<dbReference type="RefSeq" id="WP_128996125.1">
    <property type="nucleotide sequence ID" value="NZ_PDKN01000004.1"/>
</dbReference>
<keyword evidence="4" id="KW-1134">Transmembrane beta strand</keyword>
<comment type="caution">
    <text evidence="8">The sequence shown here is derived from an EMBL/GenBank/DDBJ whole genome shotgun (WGS) entry which is preliminary data.</text>
</comment>
<evidence type="ECO:0000256" key="5">
    <source>
        <dbReference type="ARBA" id="ARBA00022692"/>
    </source>
</evidence>
<dbReference type="Pfam" id="PF02321">
    <property type="entry name" value="OEP"/>
    <property type="match status" value="2"/>
</dbReference>
<comment type="similarity">
    <text evidence="2">Belongs to the outer membrane factor (OMF) (TC 1.B.17) family.</text>
</comment>
<keyword evidence="6" id="KW-0472">Membrane</keyword>
<dbReference type="SUPFAM" id="SSF56954">
    <property type="entry name" value="Outer membrane efflux proteins (OEP)"/>
    <property type="match status" value="1"/>
</dbReference>
<proteinExistence type="inferred from homology"/>
<dbReference type="OrthoDB" id="5333622at2"/>
<keyword evidence="7" id="KW-0998">Cell outer membrane</keyword>
<name>A0A4Q0XPX9_9BACT</name>
<dbReference type="PANTHER" id="PTHR30026">
    <property type="entry name" value="OUTER MEMBRANE PROTEIN TOLC"/>
    <property type="match status" value="1"/>
</dbReference>
<organism evidence="8 9">
    <name type="scientific">Candidatus Marinarcus aquaticus</name>
    <dbReference type="NCBI Taxonomy" id="2044504"/>
    <lineage>
        <taxon>Bacteria</taxon>
        <taxon>Pseudomonadati</taxon>
        <taxon>Campylobacterota</taxon>
        <taxon>Epsilonproteobacteria</taxon>
        <taxon>Campylobacterales</taxon>
        <taxon>Arcobacteraceae</taxon>
        <taxon>Candidatus Marinarcus</taxon>
    </lineage>
</organism>
<keyword evidence="3" id="KW-0813">Transport</keyword>
<reference evidence="8 9" key="1">
    <citation type="submission" date="2017-10" db="EMBL/GenBank/DDBJ databases">
        <title>Genomics of the genus Arcobacter.</title>
        <authorList>
            <person name="Perez-Cataluna A."/>
            <person name="Figueras M.J."/>
        </authorList>
    </citation>
    <scope>NUCLEOTIDE SEQUENCE [LARGE SCALE GENOMIC DNA]</scope>
    <source>
        <strain evidence="8 9">CECT 8987</strain>
    </source>
</reference>
<sequence length="397" mass="45790">MKRTVIVLGLLTTLLCADDLSLLNKEKQELREVEKKMLEQEHEASKNSWISPVKMSGSITRNHSFSEESNSLRKTVSIGFSQSVFESGGIGFTIDYANDKFKSDLLAWENENKQILLSLYNTLLEINKLNIELKQNRVELENAEIELTLKRIQYENGNSDITELNDAIMAKNNQRQQNVNLQNSLKQQKIELSKYTTLQFEEIQLLNFSAIDEKAYLNNHIDLFYEDALIQLAQTAYNQQKTDYLPKLSFSASASYTHNEEMVNERKEDSTDGSLGLTLSMPLYDINKKPTLEKARLEILKQKVTRMDLKNELLQEFEAALNKINTYREYNQILKENIALYGDLIEVNQASNAVGMSSDFDLEILKNTQVINEYGIEINRINMQQEYAKLYFKVKAD</sequence>
<evidence type="ECO:0000256" key="4">
    <source>
        <dbReference type="ARBA" id="ARBA00022452"/>
    </source>
</evidence>